<dbReference type="AntiFam" id="ANF00261">
    <property type="entry name" value="Protein of unknown function (DUF1534)"/>
</dbReference>
<evidence type="ECO:0000313" key="2">
    <source>
        <dbReference type="Proteomes" id="UP000423413"/>
    </source>
</evidence>
<sequence>MPTQSLGTIFSVCSFLTFQRVNAVRDALRHTTHPRCSQFFTPHPIPLPHCLPYYCATLAPSAQAGTILVLSLVKQVVPMS</sequence>
<accession>A0AAE6QF61</accession>
<protein>
    <submittedName>
        <fullName evidence="1">DUF1534 domain-containing protein</fullName>
    </submittedName>
</protein>
<evidence type="ECO:0000313" key="1">
    <source>
        <dbReference type="EMBL" id="QGT80153.1"/>
    </source>
</evidence>
<dbReference type="EMBL" id="CP046441">
    <property type="protein sequence ID" value="QGT80153.1"/>
    <property type="molecule type" value="Genomic_DNA"/>
</dbReference>
<organism evidence="1 2">
    <name type="scientific">Pseudomonas coronafaciens pv. coronafaciens</name>
    <dbReference type="NCBI Taxonomy" id="235275"/>
    <lineage>
        <taxon>Bacteria</taxon>
        <taxon>Pseudomonadati</taxon>
        <taxon>Pseudomonadota</taxon>
        <taxon>Gammaproteobacteria</taxon>
        <taxon>Pseudomonadales</taxon>
        <taxon>Pseudomonadaceae</taxon>
        <taxon>Pseudomonas</taxon>
        <taxon>Pseudomonas coronafaciens</taxon>
    </lineage>
</organism>
<dbReference type="AlphaFoldDB" id="A0AAE6QF61"/>
<name>A0AAE6QF61_9PSED</name>
<proteinExistence type="predicted"/>
<gene>
    <name evidence="1" type="ORF">GMO17_02620</name>
</gene>
<reference evidence="1 2" key="1">
    <citation type="submission" date="2019-11" db="EMBL/GenBank/DDBJ databases">
        <title>Complete genome sequence of Pseudomonas syringae pv. coronafaciens isolate B19001 originated in imported oat cereal.</title>
        <authorList>
            <person name="Kim S.M."/>
            <person name="Lee B.C."/>
            <person name="Seo S.J."/>
            <person name="Lee J.E."/>
            <person name="Choi N.J."/>
            <person name="Park J.H."/>
        </authorList>
    </citation>
    <scope>NUCLEOTIDE SEQUENCE [LARGE SCALE GENOMIC DNA]</scope>
    <source>
        <strain evidence="1 2">B19001</strain>
    </source>
</reference>
<dbReference type="Proteomes" id="UP000423413">
    <property type="component" value="Chromosome"/>
</dbReference>